<evidence type="ECO:0000256" key="1">
    <source>
        <dbReference type="SAM" id="MobiDB-lite"/>
    </source>
</evidence>
<dbReference type="AlphaFoldDB" id="A0A9J5XI74"/>
<organism evidence="3 4">
    <name type="scientific">Solanum commersonii</name>
    <name type="common">Commerson's wild potato</name>
    <name type="synonym">Commerson's nightshade</name>
    <dbReference type="NCBI Taxonomy" id="4109"/>
    <lineage>
        <taxon>Eukaryota</taxon>
        <taxon>Viridiplantae</taxon>
        <taxon>Streptophyta</taxon>
        <taxon>Embryophyta</taxon>
        <taxon>Tracheophyta</taxon>
        <taxon>Spermatophyta</taxon>
        <taxon>Magnoliopsida</taxon>
        <taxon>eudicotyledons</taxon>
        <taxon>Gunneridae</taxon>
        <taxon>Pentapetalae</taxon>
        <taxon>asterids</taxon>
        <taxon>lamiids</taxon>
        <taxon>Solanales</taxon>
        <taxon>Solanaceae</taxon>
        <taxon>Solanoideae</taxon>
        <taxon>Solaneae</taxon>
        <taxon>Solanum</taxon>
    </lineage>
</organism>
<evidence type="ECO:0000313" key="3">
    <source>
        <dbReference type="EMBL" id="KAG5586854.1"/>
    </source>
</evidence>
<gene>
    <name evidence="3" type="ORF">H5410_047288</name>
</gene>
<feature type="chain" id="PRO_5039950606" description="Secreted protein" evidence="2">
    <location>
        <begin position="19"/>
        <end position="100"/>
    </location>
</feature>
<proteinExistence type="predicted"/>
<evidence type="ECO:0000313" key="4">
    <source>
        <dbReference type="Proteomes" id="UP000824120"/>
    </source>
</evidence>
<keyword evidence="4" id="KW-1185">Reference proteome</keyword>
<dbReference type="EMBL" id="JACXVP010000009">
    <property type="protein sequence ID" value="KAG5586854.1"/>
    <property type="molecule type" value="Genomic_DNA"/>
</dbReference>
<evidence type="ECO:0008006" key="5">
    <source>
        <dbReference type="Google" id="ProtNLM"/>
    </source>
</evidence>
<protein>
    <recommendedName>
        <fullName evidence="5">Secreted protein</fullName>
    </recommendedName>
</protein>
<sequence length="100" mass="12053">MISLLTLQLLLSLPSNDCRLEPQLHTQISNQIRKRQMRYQMSSGRFKGRRTTGRTNTLWEYLIHHKRRQGKTNNISLRHSQEQTNRQEEQENHLHNLIHQ</sequence>
<name>A0A9J5XI74_SOLCO</name>
<comment type="caution">
    <text evidence="3">The sequence shown here is derived from an EMBL/GenBank/DDBJ whole genome shotgun (WGS) entry which is preliminary data.</text>
</comment>
<feature type="signal peptide" evidence="2">
    <location>
        <begin position="1"/>
        <end position="18"/>
    </location>
</feature>
<accession>A0A9J5XI74</accession>
<feature type="region of interest" description="Disordered" evidence="1">
    <location>
        <begin position="70"/>
        <end position="100"/>
    </location>
</feature>
<reference evidence="3 4" key="1">
    <citation type="submission" date="2020-09" db="EMBL/GenBank/DDBJ databases">
        <title>De no assembly of potato wild relative species, Solanum commersonii.</title>
        <authorList>
            <person name="Cho K."/>
        </authorList>
    </citation>
    <scope>NUCLEOTIDE SEQUENCE [LARGE SCALE GENOMIC DNA]</scope>
    <source>
        <strain evidence="3">LZ3.2</strain>
        <tissue evidence="3">Leaf</tissue>
    </source>
</reference>
<keyword evidence="2" id="KW-0732">Signal</keyword>
<feature type="compositionally biased region" description="Basic and acidic residues" evidence="1">
    <location>
        <begin position="79"/>
        <end position="94"/>
    </location>
</feature>
<evidence type="ECO:0000256" key="2">
    <source>
        <dbReference type="SAM" id="SignalP"/>
    </source>
</evidence>
<dbReference type="Proteomes" id="UP000824120">
    <property type="component" value="Chromosome 9"/>
</dbReference>